<name>M5EXQ7_9HYPH</name>
<evidence type="ECO:0000313" key="2">
    <source>
        <dbReference type="Proteomes" id="UP000012062"/>
    </source>
</evidence>
<reference evidence="1 2" key="1">
    <citation type="submission" date="2013-02" db="EMBL/GenBank/DDBJ databases">
        <authorList>
            <person name="Genoscope - CEA"/>
        </authorList>
    </citation>
    <scope>NUCLEOTIDE SEQUENCE [LARGE SCALE GENOMIC DNA]</scope>
    <source>
        <strain evidence="1 2">STM 2683</strain>
    </source>
</reference>
<proteinExistence type="predicted"/>
<dbReference type="STRING" id="1297569.MESS2_1270046"/>
<dbReference type="Proteomes" id="UP000012062">
    <property type="component" value="Unassembled WGS sequence"/>
</dbReference>
<organism evidence="1 2">
    <name type="scientific">Mesorhizobium metallidurans STM 2683</name>
    <dbReference type="NCBI Taxonomy" id="1297569"/>
    <lineage>
        <taxon>Bacteria</taxon>
        <taxon>Pseudomonadati</taxon>
        <taxon>Pseudomonadota</taxon>
        <taxon>Alphaproteobacteria</taxon>
        <taxon>Hyphomicrobiales</taxon>
        <taxon>Phyllobacteriaceae</taxon>
        <taxon>Mesorhizobium</taxon>
    </lineage>
</organism>
<dbReference type="AlphaFoldDB" id="M5EXQ7"/>
<sequence length="205" mass="22710">MTTQPCLPIFGDHSFETLPPADMMQMSVSEKSYWSSALTFSVRSPNDTSVPWLRREASATTSLTGKPRSSSMLSISRPTLPVAPTIATLKLIRNLLSLSALVWRKPAGRCGFQPPGRTRERVVRPRESHRFGGGFADFFGQEWGFGGTVRHAEAPGPMLRIVAGGIDCKKSHQKAAHRGRSRSMRAFTRFAQRVNCNEHRACPVQ</sequence>
<evidence type="ECO:0000313" key="1">
    <source>
        <dbReference type="EMBL" id="CCV04356.1"/>
    </source>
</evidence>
<dbReference type="EMBL" id="CAUM01000032">
    <property type="protein sequence ID" value="CCV04356.1"/>
    <property type="molecule type" value="Genomic_DNA"/>
</dbReference>
<keyword evidence="2" id="KW-1185">Reference proteome</keyword>
<gene>
    <name evidence="1" type="ORF">MESS2_1270046</name>
</gene>
<accession>M5EXQ7</accession>
<comment type="caution">
    <text evidence="1">The sequence shown here is derived from an EMBL/GenBank/DDBJ whole genome shotgun (WGS) entry which is preliminary data.</text>
</comment>
<protein>
    <submittedName>
        <fullName evidence="1">Uncharacterized protein</fullName>
    </submittedName>
</protein>